<dbReference type="Pfam" id="PF02566">
    <property type="entry name" value="OsmC"/>
    <property type="match status" value="1"/>
</dbReference>
<dbReference type="InterPro" id="IPR052924">
    <property type="entry name" value="OsmC/Ohr_hydroprdx_reductase"/>
</dbReference>
<keyword evidence="1" id="KW-0575">Peroxidase</keyword>
<comment type="caution">
    <text evidence="1">The sequence shown here is derived from an EMBL/GenBank/DDBJ whole genome shotgun (WGS) entry which is preliminary data.</text>
</comment>
<dbReference type="EC" id="1.11.1.-" evidence="1"/>
<evidence type="ECO:0000313" key="2">
    <source>
        <dbReference type="Proteomes" id="UP001589836"/>
    </source>
</evidence>
<sequence length="146" mass="16041">MAEQTFHITSNNTGMKTDVSAEHGHTLVIDEPESMGGTNQGADPLSTLLSSLAGCETVIANMVAKEIKFDLQNIKFDIKGSLDPQGLMGKEGVRPYFQTVTINAEVQTSETQERVEELQRITDQRCPVFTTLKAADVELNVNWQKA</sequence>
<dbReference type="Proteomes" id="UP001589836">
    <property type="component" value="Unassembled WGS sequence"/>
</dbReference>
<name>A0ABV6LMY7_9BACI</name>
<dbReference type="InterPro" id="IPR003718">
    <property type="entry name" value="OsmC/Ohr_fam"/>
</dbReference>
<evidence type="ECO:0000313" key="1">
    <source>
        <dbReference type="EMBL" id="MFC0523765.1"/>
    </source>
</evidence>
<dbReference type="GO" id="GO:0004601">
    <property type="term" value="F:peroxidase activity"/>
    <property type="evidence" value="ECO:0007669"/>
    <property type="project" value="UniProtKB-KW"/>
</dbReference>
<dbReference type="RefSeq" id="WP_377347006.1">
    <property type="nucleotide sequence ID" value="NZ_JBHLTP010000007.1"/>
</dbReference>
<proteinExistence type="predicted"/>
<dbReference type="InterPro" id="IPR036102">
    <property type="entry name" value="OsmC/Ohrsf"/>
</dbReference>
<dbReference type="SUPFAM" id="SSF82784">
    <property type="entry name" value="OsmC-like"/>
    <property type="match status" value="1"/>
</dbReference>
<dbReference type="PANTHER" id="PTHR35368">
    <property type="entry name" value="HYDROPEROXIDE REDUCTASE"/>
    <property type="match status" value="1"/>
</dbReference>
<reference evidence="1 2" key="1">
    <citation type="submission" date="2024-09" db="EMBL/GenBank/DDBJ databases">
        <authorList>
            <person name="Sun Q."/>
            <person name="Mori K."/>
        </authorList>
    </citation>
    <scope>NUCLEOTIDE SEQUENCE [LARGE SCALE GENOMIC DNA]</scope>
    <source>
        <strain evidence="1 2">NCAIM B.02529</strain>
    </source>
</reference>
<keyword evidence="2" id="KW-1185">Reference proteome</keyword>
<accession>A0ABV6LMY7</accession>
<keyword evidence="1" id="KW-0560">Oxidoreductase</keyword>
<dbReference type="InterPro" id="IPR015946">
    <property type="entry name" value="KH_dom-like_a/b"/>
</dbReference>
<dbReference type="PANTHER" id="PTHR35368:SF1">
    <property type="entry name" value="HYDROPEROXIDE REDUCTASE"/>
    <property type="match status" value="1"/>
</dbReference>
<protein>
    <submittedName>
        <fullName evidence="1">OsmC family protein</fullName>
        <ecNumber evidence="1">1.11.1.-</ecNumber>
    </submittedName>
</protein>
<dbReference type="Gene3D" id="3.30.300.20">
    <property type="match status" value="1"/>
</dbReference>
<gene>
    <name evidence="1" type="ORF">ACFFGV_09325</name>
</gene>
<dbReference type="EMBL" id="JBHLTP010000007">
    <property type="protein sequence ID" value="MFC0523765.1"/>
    <property type="molecule type" value="Genomic_DNA"/>
</dbReference>
<organism evidence="1 2">
    <name type="scientific">Pontibacillus salicampi</name>
    <dbReference type="NCBI Taxonomy" id="1449801"/>
    <lineage>
        <taxon>Bacteria</taxon>
        <taxon>Bacillati</taxon>
        <taxon>Bacillota</taxon>
        <taxon>Bacilli</taxon>
        <taxon>Bacillales</taxon>
        <taxon>Bacillaceae</taxon>
        <taxon>Pontibacillus</taxon>
    </lineage>
</organism>